<reference evidence="3" key="2">
    <citation type="submission" date="2022-06" db="EMBL/GenBank/DDBJ databases">
        <authorList>
            <person name="Holder M.E."/>
            <person name="Ajami N.J."/>
            <person name="Petrosino J.F."/>
        </authorList>
    </citation>
    <scope>NUCLEOTIDE SEQUENCE</scope>
    <source>
        <strain evidence="3">RMA 8861</strain>
    </source>
</reference>
<sequence length="124" mass="14501">MKVLLSIKPQYVQRIFNGEKKFEYRKTLFKRKDIDSILVYATKPIGKVVGEFKIGTIIEDSPEFIWELTKNNSGIKRDDYEKYFEGRSIGFAISIKKPKIYKTPLELSELNPNIKVAPQSFMYI</sequence>
<dbReference type="SMART" id="SM01022">
    <property type="entry name" value="ASCH"/>
    <property type="match status" value="1"/>
</dbReference>
<evidence type="ECO:0000313" key="5">
    <source>
        <dbReference type="Proteomes" id="UP001055437"/>
    </source>
</evidence>
<accession>A0A9N7PLQ2</accession>
<reference evidence="2 4" key="1">
    <citation type="submission" date="2017-09" db="EMBL/GenBank/DDBJ databases">
        <authorList>
            <person name="Thomas P."/>
            <person name="Seyboldt C."/>
        </authorList>
    </citation>
    <scope>NUCLEOTIDE SEQUENCE [LARGE SCALE GENOMIC DNA]</scope>
    <source>
        <strain evidence="2 4">DSM 7534</strain>
    </source>
</reference>
<dbReference type="RefSeq" id="WP_120141024.1">
    <property type="nucleotide sequence ID" value="NZ_CP023671.1"/>
</dbReference>
<dbReference type="InterPro" id="IPR007374">
    <property type="entry name" value="ASCH_domain"/>
</dbReference>
<organism evidence="2 4">
    <name type="scientific">Clostridium septicum</name>
    <dbReference type="NCBI Taxonomy" id="1504"/>
    <lineage>
        <taxon>Bacteria</taxon>
        <taxon>Bacillati</taxon>
        <taxon>Bacillota</taxon>
        <taxon>Clostridia</taxon>
        <taxon>Eubacteriales</taxon>
        <taxon>Clostridiaceae</taxon>
        <taxon>Clostridium</taxon>
    </lineage>
</organism>
<dbReference type="EMBL" id="CP023671">
    <property type="protein sequence ID" value="AYE35712.1"/>
    <property type="molecule type" value="Genomic_DNA"/>
</dbReference>
<dbReference type="Proteomes" id="UP001055437">
    <property type="component" value="Chromosome"/>
</dbReference>
<name>A0A9N7PLQ2_CLOSE</name>
<evidence type="ECO:0000313" key="3">
    <source>
        <dbReference type="EMBL" id="USS02327.1"/>
    </source>
</evidence>
<dbReference type="AlphaFoldDB" id="A0A9N7PLQ2"/>
<proteinExistence type="predicted"/>
<evidence type="ECO:0000313" key="2">
    <source>
        <dbReference type="EMBL" id="AYE35712.1"/>
    </source>
</evidence>
<dbReference type="Pfam" id="PF04266">
    <property type="entry name" value="ASCH"/>
    <property type="match status" value="1"/>
</dbReference>
<dbReference type="Proteomes" id="UP000280586">
    <property type="component" value="Chromosome"/>
</dbReference>
<dbReference type="SUPFAM" id="SSF88697">
    <property type="entry name" value="PUA domain-like"/>
    <property type="match status" value="1"/>
</dbReference>
<dbReference type="GeneID" id="303562082"/>
<protein>
    <recommendedName>
        <fullName evidence="1">ASCH domain-containing protein</fullName>
    </recommendedName>
</protein>
<keyword evidence="5" id="KW-1185">Reference proteome</keyword>
<evidence type="ECO:0000313" key="4">
    <source>
        <dbReference type="Proteomes" id="UP000280586"/>
    </source>
</evidence>
<feature type="domain" description="ASCH" evidence="1">
    <location>
        <begin position="5"/>
        <end position="99"/>
    </location>
</feature>
<dbReference type="InterPro" id="IPR015947">
    <property type="entry name" value="PUA-like_sf"/>
</dbReference>
<evidence type="ECO:0000259" key="1">
    <source>
        <dbReference type="SMART" id="SM01022"/>
    </source>
</evidence>
<dbReference type="EMBL" id="CP099799">
    <property type="protein sequence ID" value="USS02327.1"/>
    <property type="molecule type" value="Genomic_DNA"/>
</dbReference>
<dbReference type="KEGG" id="csep:CP523_15430"/>
<dbReference type="Gene3D" id="2.30.130.30">
    <property type="entry name" value="Hypothetical protein"/>
    <property type="match status" value="1"/>
</dbReference>
<gene>
    <name evidence="2" type="ORF">CP523_15430</name>
    <name evidence="3" type="ORF">NH397_07905</name>
</gene>